<evidence type="ECO:0000256" key="8">
    <source>
        <dbReference type="ARBA" id="ARBA00023170"/>
    </source>
</evidence>
<dbReference type="GO" id="GO:0009897">
    <property type="term" value="C:external side of plasma membrane"/>
    <property type="evidence" value="ECO:0007669"/>
    <property type="project" value="TreeGrafter"/>
</dbReference>
<evidence type="ECO:0000313" key="14">
    <source>
        <dbReference type="Ensembl" id="ENSGWIP00000035341.1"/>
    </source>
</evidence>
<evidence type="ECO:0000256" key="7">
    <source>
        <dbReference type="ARBA" id="ARBA00023157"/>
    </source>
</evidence>
<evidence type="ECO:0000256" key="11">
    <source>
        <dbReference type="SAM" id="Phobius"/>
    </source>
</evidence>
<dbReference type="GO" id="GO:0031295">
    <property type="term" value="P:T cell costimulation"/>
    <property type="evidence" value="ECO:0007669"/>
    <property type="project" value="TreeGrafter"/>
</dbReference>
<name>A0A8C5N7U3_GOUWI</name>
<dbReference type="SMART" id="SM00409">
    <property type="entry name" value="IG"/>
    <property type="match status" value="2"/>
</dbReference>
<evidence type="ECO:0000256" key="9">
    <source>
        <dbReference type="ARBA" id="ARBA00023180"/>
    </source>
</evidence>
<dbReference type="GO" id="GO:0042102">
    <property type="term" value="P:positive regulation of T cell proliferation"/>
    <property type="evidence" value="ECO:0007669"/>
    <property type="project" value="TreeGrafter"/>
</dbReference>
<dbReference type="GO" id="GO:0007166">
    <property type="term" value="P:cell surface receptor signaling pathway"/>
    <property type="evidence" value="ECO:0007669"/>
    <property type="project" value="TreeGrafter"/>
</dbReference>
<dbReference type="InterPro" id="IPR013162">
    <property type="entry name" value="CD80_C2-set"/>
</dbReference>
<keyword evidence="10" id="KW-0393">Immunoglobulin domain</keyword>
<dbReference type="InterPro" id="IPR051713">
    <property type="entry name" value="T-cell_Activation_Regulation"/>
</dbReference>
<keyword evidence="2" id="KW-1003">Cell membrane</keyword>
<dbReference type="InterPro" id="IPR003599">
    <property type="entry name" value="Ig_sub"/>
</dbReference>
<keyword evidence="7" id="KW-1015">Disulfide bond</keyword>
<feature type="domain" description="Ig-like" evidence="13">
    <location>
        <begin position="34"/>
        <end position="143"/>
    </location>
</feature>
<reference evidence="14" key="1">
    <citation type="submission" date="2020-06" db="EMBL/GenBank/DDBJ databases">
        <authorList>
            <consortium name="Wellcome Sanger Institute Data Sharing"/>
        </authorList>
    </citation>
    <scope>NUCLEOTIDE SEQUENCE [LARGE SCALE GENOMIC DNA]</scope>
</reference>
<dbReference type="PROSITE" id="PS50835">
    <property type="entry name" value="IG_LIKE"/>
    <property type="match status" value="2"/>
</dbReference>
<dbReference type="GO" id="GO:0042130">
    <property type="term" value="P:negative regulation of T cell proliferation"/>
    <property type="evidence" value="ECO:0007669"/>
    <property type="project" value="TreeGrafter"/>
</dbReference>
<keyword evidence="4 12" id="KW-0732">Signal</keyword>
<dbReference type="GO" id="GO:0006955">
    <property type="term" value="P:immune response"/>
    <property type="evidence" value="ECO:0007669"/>
    <property type="project" value="TreeGrafter"/>
</dbReference>
<dbReference type="Proteomes" id="UP000694680">
    <property type="component" value="Chromosome 20"/>
</dbReference>
<dbReference type="InterPro" id="IPR003598">
    <property type="entry name" value="Ig_sub2"/>
</dbReference>
<feature type="signal peptide" evidence="12">
    <location>
        <begin position="1"/>
        <end position="38"/>
    </location>
</feature>
<evidence type="ECO:0000256" key="6">
    <source>
        <dbReference type="ARBA" id="ARBA00023136"/>
    </source>
</evidence>
<dbReference type="InterPro" id="IPR013783">
    <property type="entry name" value="Ig-like_fold"/>
</dbReference>
<keyword evidence="8" id="KW-0675">Receptor</keyword>
<evidence type="ECO:0000256" key="3">
    <source>
        <dbReference type="ARBA" id="ARBA00022692"/>
    </source>
</evidence>
<dbReference type="CDD" id="cd00096">
    <property type="entry name" value="Ig"/>
    <property type="match status" value="1"/>
</dbReference>
<dbReference type="SUPFAM" id="SSF48726">
    <property type="entry name" value="Immunoglobulin"/>
    <property type="match status" value="3"/>
</dbReference>
<feature type="transmembrane region" description="Helical" evidence="11">
    <location>
        <begin position="332"/>
        <end position="357"/>
    </location>
</feature>
<keyword evidence="9" id="KW-0325">Glycoprotein</keyword>
<keyword evidence="6 11" id="KW-0472">Membrane</keyword>
<dbReference type="InterPro" id="IPR007110">
    <property type="entry name" value="Ig-like_dom"/>
</dbReference>
<organism evidence="14 15">
    <name type="scientific">Gouania willdenowi</name>
    <name type="common">Blunt-snouted clingfish</name>
    <name type="synonym">Lepadogaster willdenowi</name>
    <dbReference type="NCBI Taxonomy" id="441366"/>
    <lineage>
        <taxon>Eukaryota</taxon>
        <taxon>Metazoa</taxon>
        <taxon>Chordata</taxon>
        <taxon>Craniata</taxon>
        <taxon>Vertebrata</taxon>
        <taxon>Euteleostomi</taxon>
        <taxon>Actinopterygii</taxon>
        <taxon>Neopterygii</taxon>
        <taxon>Teleostei</taxon>
        <taxon>Neoteleostei</taxon>
        <taxon>Acanthomorphata</taxon>
        <taxon>Ovalentaria</taxon>
        <taxon>Blenniimorphae</taxon>
        <taxon>Blenniiformes</taxon>
        <taxon>Gobiesocoidei</taxon>
        <taxon>Gobiesocidae</taxon>
        <taxon>Gobiesocinae</taxon>
        <taxon>Gouania</taxon>
    </lineage>
</organism>
<sequence>MFTPSRLLIKLVRGFKSRMSGGKLTLLWIVFIIPLISSEEDVEVSCVIATSCILPCSFKASSEIIIHWLRLVDGVHAHSYYNNINQLAHQNPQFENRTSLFDSQISQGNASLLLTNVMIQDSGRYKCYTSTTLGYKESMVNVQVNALISRVGVSLTDGGFTCSSEGIYPQPELTWSTRPPSKHLHNLSSADFHISPGGLYSVSSFLRLPHTHSSVSCSVKTRGNRKKTTLMQRSSVQLSSSTAPLSCSIPTPLTSLSWSFNHRNILKWSPAQYLLSISEEWKPHVMVGESENLTLKDISSQHEGTYVCEASNAEETLITETQVEMEKRSGNLVMIICVVLGVLVPALLALAAVIFCLRKRRQKQEKAQKVEDGKNTLEPLNP</sequence>
<protein>
    <recommendedName>
        <fullName evidence="13">Ig-like domain-containing protein</fullName>
    </recommendedName>
</protein>
<dbReference type="FunFam" id="2.60.40.10:FF:000142">
    <property type="entry name" value="V-set domain-containing T-cell activation inhibitor 1"/>
    <property type="match status" value="1"/>
</dbReference>
<dbReference type="GO" id="GO:0071222">
    <property type="term" value="P:cellular response to lipopolysaccharide"/>
    <property type="evidence" value="ECO:0007669"/>
    <property type="project" value="TreeGrafter"/>
</dbReference>
<dbReference type="InterPro" id="IPR036179">
    <property type="entry name" value="Ig-like_dom_sf"/>
</dbReference>
<feature type="domain" description="Ig-like" evidence="13">
    <location>
        <begin position="209"/>
        <end position="324"/>
    </location>
</feature>
<dbReference type="Pfam" id="PF08205">
    <property type="entry name" value="C2-set_2"/>
    <property type="match status" value="1"/>
</dbReference>
<evidence type="ECO:0000256" key="1">
    <source>
        <dbReference type="ARBA" id="ARBA00004251"/>
    </source>
</evidence>
<feature type="chain" id="PRO_5034419085" description="Ig-like domain-containing protein" evidence="12">
    <location>
        <begin position="39"/>
        <end position="382"/>
    </location>
</feature>
<keyword evidence="5 11" id="KW-1133">Transmembrane helix</keyword>
<comment type="subcellular location">
    <subcellularLocation>
        <location evidence="1">Cell membrane</location>
        <topology evidence="1">Single-pass type I membrane protein</topology>
    </subcellularLocation>
</comment>
<reference evidence="14" key="2">
    <citation type="submission" date="2025-08" db="UniProtKB">
        <authorList>
            <consortium name="Ensembl"/>
        </authorList>
    </citation>
    <scope>IDENTIFICATION</scope>
</reference>
<evidence type="ECO:0000256" key="5">
    <source>
        <dbReference type="ARBA" id="ARBA00022989"/>
    </source>
</evidence>
<evidence type="ECO:0000259" key="13">
    <source>
        <dbReference type="PROSITE" id="PS50835"/>
    </source>
</evidence>
<evidence type="ECO:0000256" key="10">
    <source>
        <dbReference type="ARBA" id="ARBA00023319"/>
    </source>
</evidence>
<dbReference type="Ensembl" id="ENSGWIT00000038531.1">
    <property type="protein sequence ID" value="ENSGWIP00000035341.1"/>
    <property type="gene ID" value="ENSGWIG00000018268.1"/>
</dbReference>
<dbReference type="InterPro" id="IPR013106">
    <property type="entry name" value="Ig_V-set"/>
</dbReference>
<evidence type="ECO:0000256" key="2">
    <source>
        <dbReference type="ARBA" id="ARBA00022475"/>
    </source>
</evidence>
<dbReference type="SMART" id="SM00408">
    <property type="entry name" value="IGc2"/>
    <property type="match status" value="2"/>
</dbReference>
<dbReference type="PANTHER" id="PTHR25466:SF14">
    <property type="entry name" value="BUTYROPHILIN SUBFAMILY 2 MEMBER A2-LIKE-RELATED"/>
    <property type="match status" value="1"/>
</dbReference>
<dbReference type="AlphaFoldDB" id="A0A8C5N7U3"/>
<dbReference type="PANTHER" id="PTHR25466">
    <property type="entry name" value="T-LYMPHOCYTE ACTIVATION ANTIGEN"/>
    <property type="match status" value="1"/>
</dbReference>
<reference evidence="14" key="3">
    <citation type="submission" date="2025-09" db="UniProtKB">
        <authorList>
            <consortium name="Ensembl"/>
        </authorList>
    </citation>
    <scope>IDENTIFICATION</scope>
</reference>
<keyword evidence="3 11" id="KW-0812">Transmembrane</keyword>
<evidence type="ECO:0000256" key="12">
    <source>
        <dbReference type="SAM" id="SignalP"/>
    </source>
</evidence>
<evidence type="ECO:0000313" key="15">
    <source>
        <dbReference type="Proteomes" id="UP000694680"/>
    </source>
</evidence>
<accession>A0A8C5N7U3</accession>
<proteinExistence type="predicted"/>
<dbReference type="Gene3D" id="2.60.40.10">
    <property type="entry name" value="Immunoglobulins"/>
    <property type="match status" value="3"/>
</dbReference>
<evidence type="ECO:0000256" key="4">
    <source>
        <dbReference type="ARBA" id="ARBA00022729"/>
    </source>
</evidence>
<keyword evidence="15" id="KW-1185">Reference proteome</keyword>
<dbReference type="Pfam" id="PF07686">
    <property type="entry name" value="V-set"/>
    <property type="match status" value="1"/>
</dbReference>